<reference evidence="1" key="1">
    <citation type="submission" date="2020-03" db="EMBL/GenBank/DDBJ databases">
        <title>The deep terrestrial virosphere.</title>
        <authorList>
            <person name="Holmfeldt K."/>
            <person name="Nilsson E."/>
            <person name="Simone D."/>
            <person name="Lopez-Fernandez M."/>
            <person name="Wu X."/>
            <person name="de Brujin I."/>
            <person name="Lundin D."/>
            <person name="Andersson A."/>
            <person name="Bertilsson S."/>
            <person name="Dopson M."/>
        </authorList>
    </citation>
    <scope>NUCLEOTIDE SEQUENCE</scope>
    <source>
        <strain evidence="1">MM415A01190</strain>
    </source>
</reference>
<proteinExistence type="predicted"/>
<name>A0A6M3K856_9ZZZZ</name>
<protein>
    <submittedName>
        <fullName evidence="1">Uncharacterized protein</fullName>
    </submittedName>
</protein>
<evidence type="ECO:0000313" key="1">
    <source>
        <dbReference type="EMBL" id="QJA77911.1"/>
    </source>
</evidence>
<gene>
    <name evidence="1" type="ORF">MM415A01190_0016</name>
</gene>
<dbReference type="EMBL" id="MT142309">
    <property type="protein sequence ID" value="QJA77911.1"/>
    <property type="molecule type" value="Genomic_DNA"/>
</dbReference>
<organism evidence="1">
    <name type="scientific">viral metagenome</name>
    <dbReference type="NCBI Taxonomy" id="1070528"/>
    <lineage>
        <taxon>unclassified sequences</taxon>
        <taxon>metagenomes</taxon>
        <taxon>organismal metagenomes</taxon>
    </lineage>
</organism>
<sequence length="84" mass="9837">MRQDVKLNRIDYKYLKALRDREKANDFSRTKGIREWSGITDLFKVDRLLPGNFIQENPNFPGKFILTFEGHVALAAYLAKHPDQ</sequence>
<accession>A0A6M3K856</accession>
<dbReference type="AlphaFoldDB" id="A0A6M3K856"/>